<protein>
    <recommendedName>
        <fullName evidence="3">ATP-dependent RecD2 DNA helicase</fullName>
        <ecNumber evidence="3">5.6.2.3</ecNumber>
    </recommendedName>
    <alternativeName>
        <fullName evidence="3">DNA 5'-3' helicase subunit RecD2</fullName>
    </alternativeName>
</protein>
<reference evidence="6" key="1">
    <citation type="submission" date="2023-06" db="EMBL/GenBank/DDBJ databases">
        <title>Identification and characterization of horizontal gene transfer across gut microbiota members of farm animals based on homology search.</title>
        <authorList>
            <person name="Zeman M."/>
            <person name="Kubasova T."/>
            <person name="Jahodarova E."/>
            <person name="Nykrynova M."/>
            <person name="Rychlik I."/>
        </authorList>
    </citation>
    <scope>NUCLEOTIDE SEQUENCE [LARGE SCALE GENOMIC DNA]</scope>
    <source>
        <strain evidence="6">ET341</strain>
    </source>
</reference>
<feature type="domain" description="AAA+ ATPase" evidence="4">
    <location>
        <begin position="333"/>
        <end position="466"/>
    </location>
</feature>
<accession>A0ABT7UFN0</accession>
<dbReference type="Pfam" id="PF23139">
    <property type="entry name" value="OB_YrrC"/>
    <property type="match status" value="1"/>
</dbReference>
<keyword evidence="2 3" id="KW-0067">ATP-binding</keyword>
<dbReference type="Pfam" id="PF18335">
    <property type="entry name" value="SH3_13"/>
    <property type="match status" value="1"/>
</dbReference>
<dbReference type="Gene3D" id="3.40.50.300">
    <property type="entry name" value="P-loop containing nucleotide triphosphate hydrolases"/>
    <property type="match status" value="2"/>
</dbReference>
<comment type="catalytic activity">
    <reaction evidence="3">
        <text>ATP + H2O = ADP + phosphate + H(+)</text>
        <dbReference type="Rhea" id="RHEA:13065"/>
        <dbReference type="ChEBI" id="CHEBI:15377"/>
        <dbReference type="ChEBI" id="CHEBI:15378"/>
        <dbReference type="ChEBI" id="CHEBI:30616"/>
        <dbReference type="ChEBI" id="CHEBI:43474"/>
        <dbReference type="ChEBI" id="CHEBI:456216"/>
        <dbReference type="EC" id="5.6.2.3"/>
    </reaction>
</comment>
<keyword evidence="3" id="KW-0347">Helicase</keyword>
<comment type="similarity">
    <text evidence="3">Belongs to the RecD family. RecD2 subfamily.</text>
</comment>
<evidence type="ECO:0000256" key="2">
    <source>
        <dbReference type="ARBA" id="ARBA00022840"/>
    </source>
</evidence>
<name>A0ABT7UFN0_9FIRM</name>
<keyword evidence="3" id="KW-0238">DNA-binding</keyword>
<evidence type="ECO:0000313" key="6">
    <source>
        <dbReference type="Proteomes" id="UP001529275"/>
    </source>
</evidence>
<feature type="binding site" evidence="3">
    <location>
        <begin position="344"/>
        <end position="348"/>
    </location>
    <ligand>
        <name>ATP</name>
        <dbReference type="ChEBI" id="CHEBI:30616"/>
    </ligand>
</feature>
<dbReference type="PANTHER" id="PTHR43788">
    <property type="entry name" value="DNA2/NAM7 HELICASE FAMILY MEMBER"/>
    <property type="match status" value="1"/>
</dbReference>
<dbReference type="InterPro" id="IPR050534">
    <property type="entry name" value="Coronavir_polyprotein_1ab"/>
</dbReference>
<evidence type="ECO:0000256" key="3">
    <source>
        <dbReference type="HAMAP-Rule" id="MF_01488"/>
    </source>
</evidence>
<dbReference type="Pfam" id="PF14490">
    <property type="entry name" value="HHH_RecD2"/>
    <property type="match status" value="1"/>
</dbReference>
<gene>
    <name evidence="3" type="primary">recD2</name>
    <name evidence="5" type="ORF">QUV98_01395</name>
</gene>
<evidence type="ECO:0000313" key="5">
    <source>
        <dbReference type="EMBL" id="MDM8194963.1"/>
    </source>
</evidence>
<dbReference type="Gene3D" id="2.30.30.940">
    <property type="match status" value="1"/>
</dbReference>
<dbReference type="NCBIfam" id="TIGR01448">
    <property type="entry name" value="recD_rel"/>
    <property type="match status" value="1"/>
</dbReference>
<dbReference type="CDD" id="cd17933">
    <property type="entry name" value="DEXSc_RecD-like"/>
    <property type="match status" value="1"/>
</dbReference>
<keyword evidence="1 3" id="KW-0547">Nucleotide-binding</keyword>
<evidence type="ECO:0000259" key="4">
    <source>
        <dbReference type="SMART" id="SM00382"/>
    </source>
</evidence>
<dbReference type="InterPro" id="IPR055446">
    <property type="entry name" value="RecD2_N_OB"/>
</dbReference>
<dbReference type="Pfam" id="PF13245">
    <property type="entry name" value="AAA_19"/>
    <property type="match status" value="1"/>
</dbReference>
<dbReference type="Gene3D" id="1.10.10.2220">
    <property type="match status" value="1"/>
</dbReference>
<keyword evidence="3" id="KW-0413">Isomerase</keyword>
<proteinExistence type="inferred from homology"/>
<dbReference type="InterPro" id="IPR029493">
    <property type="entry name" value="RecD2-like_HHH"/>
</dbReference>
<dbReference type="Proteomes" id="UP001529275">
    <property type="component" value="Unassembled WGS sequence"/>
</dbReference>
<dbReference type="Pfam" id="PF13538">
    <property type="entry name" value="UvrD_C_2"/>
    <property type="match status" value="1"/>
</dbReference>
<dbReference type="InterPro" id="IPR027785">
    <property type="entry name" value="UvrD-like_helicase_C"/>
</dbReference>
<sequence length="730" mass="84247">MLEYTGIIKRIRFYSEDTKFIVCLIDSEQEDKPILATGYMSYVNLQDKYHFQGDYVIHPKYGKQFQIQSYEIVLANEESEIIRYLSSPLFKGIGEKQASAIVEALGQDALSKIKEDKHVLDHVRGMNETKRETIASVLNSQDFDQEVLMFFMGHGISTRHLALIQAVYQEKTLDILQNNPYQLIDDIDGIGFKTADDLALKIGVDQHDHHRIQAAIVYALKEACFQDGSTYHNFEAIVKRFHRYIPQIDDESFETALQDVLEQRKIIQEDDRYYPYDLYQSEIQISKIFQKWLHAPLYEYDQQEIDTIIADLETELSIQYDHFQKEAMTLFLKQSAMIITGGPGTGKTTIVNAMIKIYQRLNPDQKLAVVAPTGRAAKRLTEVTGVEACTIHRLLKWDLHTNTFAINEKNPLDVDLLIIDEFSMVDSLLFSHLLLACQKVSQILLIGDDQQLPSVAPGRVLNDLISCQRIPTIALHHIYRQSKESGIVQLAHSIRNNQYDETLFSKYQDIHFQTCAAYDVVKYVRVLVTKALEDGYDVHDIQVLAPMYNGVAGIDALNDCLQELFNPQDGFKNELRVGKRLFREGDKILQLKNRIEDNVFNGDIGTLVEICYKDNFEYLSDMMIVDFDGTIVEYTPQEFYTLTHAYCMSVHKSQGNEFKIVIMPVLKDYYIMLKKNLIYTGLTRAKQSLWFLGNHQAFQYGISREQDDRRKTTLISRMNETPEISLYDFE</sequence>
<evidence type="ECO:0000256" key="1">
    <source>
        <dbReference type="ARBA" id="ARBA00022741"/>
    </source>
</evidence>
<dbReference type="SUPFAM" id="SSF52540">
    <property type="entry name" value="P-loop containing nucleoside triphosphate hydrolases"/>
    <property type="match status" value="1"/>
</dbReference>
<organism evidence="5 6">
    <name type="scientific">Massilimicrobiota timonensis</name>
    <dbReference type="NCBI Taxonomy" id="1776392"/>
    <lineage>
        <taxon>Bacteria</taxon>
        <taxon>Bacillati</taxon>
        <taxon>Bacillota</taxon>
        <taxon>Erysipelotrichia</taxon>
        <taxon>Erysipelotrichales</taxon>
        <taxon>Erysipelotrichaceae</taxon>
        <taxon>Massilimicrobiota</taxon>
    </lineage>
</organism>
<dbReference type="InterPro" id="IPR041451">
    <property type="entry name" value="RecD2_SH13"/>
</dbReference>
<dbReference type="RefSeq" id="WP_087243140.1">
    <property type="nucleotide sequence ID" value="NZ_JAUDCK010000003.1"/>
</dbReference>
<dbReference type="PANTHER" id="PTHR43788:SF6">
    <property type="entry name" value="DNA HELICASE B"/>
    <property type="match status" value="1"/>
</dbReference>
<comment type="caution">
    <text evidence="5">The sequence shown here is derived from an EMBL/GenBank/DDBJ whole genome shotgun (WGS) entry which is preliminary data.</text>
</comment>
<comment type="function">
    <text evidence="3">DNA-dependent ATPase and ATP-dependent 5'-3' DNA helicase. Has no activity on blunt DNA or DNA with 3'-overhangs, requires at least 10 bases of 5'-ssDNA for helicase activity.</text>
</comment>
<dbReference type="EC" id="5.6.2.3" evidence="3"/>
<dbReference type="HAMAP" id="MF_01488">
    <property type="entry name" value="RecD2"/>
    <property type="match status" value="1"/>
</dbReference>
<dbReference type="EMBL" id="JAUDCK010000003">
    <property type="protein sequence ID" value="MDM8194963.1"/>
    <property type="molecule type" value="Genomic_DNA"/>
</dbReference>
<dbReference type="CDD" id="cd18809">
    <property type="entry name" value="SF1_C_RecD"/>
    <property type="match status" value="1"/>
</dbReference>
<keyword evidence="3" id="KW-0378">Hydrolase</keyword>
<dbReference type="SMART" id="SM00382">
    <property type="entry name" value="AAA"/>
    <property type="match status" value="1"/>
</dbReference>
<dbReference type="InterPro" id="IPR027417">
    <property type="entry name" value="P-loop_NTPase"/>
</dbReference>
<keyword evidence="6" id="KW-1185">Reference proteome</keyword>
<dbReference type="InterPro" id="IPR006345">
    <property type="entry name" value="RecD2"/>
</dbReference>
<dbReference type="InterPro" id="IPR003593">
    <property type="entry name" value="AAA+_ATPase"/>
</dbReference>